<dbReference type="OrthoDB" id="9815592at2"/>
<dbReference type="EMBL" id="SRLB01000009">
    <property type="protein sequence ID" value="TGD99116.1"/>
    <property type="molecule type" value="Genomic_DNA"/>
</dbReference>
<keyword evidence="4" id="KW-0012">Acyltransferase</keyword>
<dbReference type="InterPro" id="IPR001451">
    <property type="entry name" value="Hexapep"/>
</dbReference>
<evidence type="ECO:0000313" key="5">
    <source>
        <dbReference type="EMBL" id="TGD99116.1"/>
    </source>
</evidence>
<dbReference type="Pfam" id="PF00132">
    <property type="entry name" value="Hexapep"/>
    <property type="match status" value="1"/>
</dbReference>
<evidence type="ECO:0000256" key="3">
    <source>
        <dbReference type="ARBA" id="ARBA00022737"/>
    </source>
</evidence>
<dbReference type="AlphaFoldDB" id="A0A4Z0NS61"/>
<keyword evidence="2 5" id="KW-0808">Transferase</keyword>
<gene>
    <name evidence="5" type="ORF">EU555_13545</name>
</gene>
<organism evidence="5 6">
    <name type="scientific">Methylobacterium nonmethylotrophicum</name>
    <dbReference type="NCBI Taxonomy" id="1141884"/>
    <lineage>
        <taxon>Bacteria</taxon>
        <taxon>Pseudomonadati</taxon>
        <taxon>Pseudomonadota</taxon>
        <taxon>Alphaproteobacteria</taxon>
        <taxon>Hyphomicrobiales</taxon>
        <taxon>Methylobacteriaceae</taxon>
        <taxon>Methylobacterium</taxon>
    </lineage>
</organism>
<dbReference type="CDD" id="cd03349">
    <property type="entry name" value="LbH_XAT"/>
    <property type="match status" value="1"/>
</dbReference>
<accession>A0A4Z0NS61</accession>
<evidence type="ECO:0000256" key="4">
    <source>
        <dbReference type="ARBA" id="ARBA00023315"/>
    </source>
</evidence>
<reference evidence="5 6" key="1">
    <citation type="submission" date="2019-04" db="EMBL/GenBank/DDBJ databases">
        <authorList>
            <person name="Feng G."/>
            <person name="Zhu H."/>
        </authorList>
    </citation>
    <scope>NUCLEOTIDE SEQUENCE [LARGE SCALE GENOMIC DNA]</scope>
    <source>
        <strain evidence="5 6">6HR-1</strain>
    </source>
</reference>
<keyword evidence="3" id="KW-0677">Repeat</keyword>
<proteinExistence type="inferred from homology"/>
<dbReference type="InterPro" id="IPR018357">
    <property type="entry name" value="Hexapep_transf_CS"/>
</dbReference>
<keyword evidence="6" id="KW-1185">Reference proteome</keyword>
<dbReference type="InterPro" id="IPR011004">
    <property type="entry name" value="Trimer_LpxA-like_sf"/>
</dbReference>
<name>A0A4Z0NS61_9HYPH</name>
<protein>
    <submittedName>
        <fullName evidence="5">CatB-related O-acetyltransferase</fullName>
    </submittedName>
</protein>
<dbReference type="PROSITE" id="PS00101">
    <property type="entry name" value="HEXAPEP_TRANSFERASES"/>
    <property type="match status" value="1"/>
</dbReference>
<dbReference type="PANTHER" id="PTHR43300">
    <property type="entry name" value="ACETYLTRANSFERASE"/>
    <property type="match status" value="1"/>
</dbReference>
<dbReference type="PANTHER" id="PTHR43300:SF11">
    <property type="entry name" value="ACETYLTRANSFERASE RV3034C-RELATED"/>
    <property type="match status" value="1"/>
</dbReference>
<dbReference type="SUPFAM" id="SSF51161">
    <property type="entry name" value="Trimeric LpxA-like enzymes"/>
    <property type="match status" value="1"/>
</dbReference>
<evidence type="ECO:0000256" key="2">
    <source>
        <dbReference type="ARBA" id="ARBA00022679"/>
    </source>
</evidence>
<dbReference type="Proteomes" id="UP000297535">
    <property type="component" value="Unassembled WGS sequence"/>
</dbReference>
<sequence length="178" mass="19548">MRREIEEFDWNIGAYTYGLPRIHDKGLANLSIGRFCSIGEGVNIALGNHRMDTVSTYPFSQLHDMVQDWSGASGKLDHATKGDVTIGSDVWIATGAFIASGVDIGHGAVVAAESVVTKAVPPYAIVAGNPARLIRYRFGEKTVERLLQTAWWNWKAEKINKCLPLMLSGDVELFLEQA</sequence>
<comment type="similarity">
    <text evidence="1">Belongs to the transferase hexapeptide repeat family.</text>
</comment>
<dbReference type="Gene3D" id="2.160.10.10">
    <property type="entry name" value="Hexapeptide repeat proteins"/>
    <property type="match status" value="1"/>
</dbReference>
<evidence type="ECO:0000256" key="1">
    <source>
        <dbReference type="ARBA" id="ARBA00007274"/>
    </source>
</evidence>
<comment type="caution">
    <text evidence="5">The sequence shown here is derived from an EMBL/GenBank/DDBJ whole genome shotgun (WGS) entry which is preliminary data.</text>
</comment>
<evidence type="ECO:0000313" key="6">
    <source>
        <dbReference type="Proteomes" id="UP000297535"/>
    </source>
</evidence>
<dbReference type="GO" id="GO:0016746">
    <property type="term" value="F:acyltransferase activity"/>
    <property type="evidence" value="ECO:0007669"/>
    <property type="project" value="UniProtKB-KW"/>
</dbReference>
<dbReference type="InterPro" id="IPR050179">
    <property type="entry name" value="Trans_hexapeptide_repeat"/>
</dbReference>